<dbReference type="Proteomes" id="UP000694867">
    <property type="component" value="Unplaced"/>
</dbReference>
<protein>
    <submittedName>
        <fullName evidence="2">Uncharacterized protein LOC100905570</fullName>
    </submittedName>
</protein>
<dbReference type="AlphaFoldDB" id="A0AAJ6QR48"/>
<reference evidence="2" key="1">
    <citation type="submission" date="2025-08" db="UniProtKB">
        <authorList>
            <consortium name="RefSeq"/>
        </authorList>
    </citation>
    <scope>IDENTIFICATION</scope>
</reference>
<dbReference type="RefSeq" id="XP_003741151.1">
    <property type="nucleotide sequence ID" value="XM_003741103.1"/>
</dbReference>
<dbReference type="GO" id="GO:0010369">
    <property type="term" value="C:chromocenter"/>
    <property type="evidence" value="ECO:0007669"/>
    <property type="project" value="TreeGrafter"/>
</dbReference>
<dbReference type="PANTHER" id="PTHR16112">
    <property type="entry name" value="METHYL-CPG BINDING PROTEIN, DROSOPHILA"/>
    <property type="match status" value="1"/>
</dbReference>
<evidence type="ECO:0000313" key="2">
    <source>
        <dbReference type="RefSeq" id="XP_003741151.1"/>
    </source>
</evidence>
<keyword evidence="1" id="KW-1185">Reference proteome</keyword>
<evidence type="ECO:0000313" key="1">
    <source>
        <dbReference type="Proteomes" id="UP000694867"/>
    </source>
</evidence>
<accession>A0AAJ6QR48</accession>
<dbReference type="GO" id="GO:0003682">
    <property type="term" value="F:chromatin binding"/>
    <property type="evidence" value="ECO:0007669"/>
    <property type="project" value="TreeGrafter"/>
</dbReference>
<dbReference type="GeneID" id="100905570"/>
<proteinExistence type="predicted"/>
<gene>
    <name evidence="2" type="primary">LOC100905570</name>
</gene>
<dbReference type="GO" id="GO:0005634">
    <property type="term" value="C:nucleus"/>
    <property type="evidence" value="ECO:0007669"/>
    <property type="project" value="TreeGrafter"/>
</dbReference>
<sequence>MSQELVGGSPGPPCPPNWTRTITQGKAVYTTPLGHEICNLTQLRDFLLSDVTCKCNLPCPLIVDQWFDFSSGNKRAVVSPVTRRGEASQKKMKVSRDSQNALLTTRLLTKKADASQNNDQEVYRFSPSATLLPACKTSLETALSPPLAQNGAADSKTPLATTSACTNHQQDFLQRHSPQLPTTQQQTHLEFSGNRNEHLVNDNNISGLNKQQPLFVTTVETPHLYQQPLQVYCSPTPTRPIILNSSGSVQNPLLSPQQPELILNGATGQLSAVDLNTVNSINNAPGLLSTTQLFPYPHMIDSISPASIVLGVSMGSSVSMGIMGLDSSHLQQLPTLTTGPNRDLNQSQGGSTLVVSPYGMTPMSLEGIPCGVLQTSNATLDNSHSALNNSASAATVISAQAAARTANGATLLSPPVPSVCHILPISPMMNAENAAPVDSNENALLFNVTLDESAVLLQPQECDVNQ</sequence>
<dbReference type="KEGG" id="goe:100905570"/>
<dbReference type="PANTHER" id="PTHR16112:SF16">
    <property type="entry name" value="SIX-BANDED, ISOFORM H"/>
    <property type="match status" value="1"/>
</dbReference>
<organism evidence="1 2">
    <name type="scientific">Galendromus occidentalis</name>
    <name type="common">western predatory mite</name>
    <dbReference type="NCBI Taxonomy" id="34638"/>
    <lineage>
        <taxon>Eukaryota</taxon>
        <taxon>Metazoa</taxon>
        <taxon>Ecdysozoa</taxon>
        <taxon>Arthropoda</taxon>
        <taxon>Chelicerata</taxon>
        <taxon>Arachnida</taxon>
        <taxon>Acari</taxon>
        <taxon>Parasitiformes</taxon>
        <taxon>Mesostigmata</taxon>
        <taxon>Gamasina</taxon>
        <taxon>Phytoseioidea</taxon>
        <taxon>Phytoseiidae</taxon>
        <taxon>Typhlodrominae</taxon>
        <taxon>Galendromus</taxon>
    </lineage>
</organism>
<name>A0AAJ6QR48_9ACAR</name>